<dbReference type="InterPro" id="IPR002213">
    <property type="entry name" value="UDP_glucos_trans"/>
</dbReference>
<keyword evidence="2" id="KW-0808">Transferase</keyword>
<dbReference type="Pfam" id="PF06722">
    <property type="entry name" value="EryCIII-like_C"/>
    <property type="match status" value="1"/>
</dbReference>
<reference evidence="3" key="1">
    <citation type="submission" date="2016-11" db="EMBL/GenBank/DDBJ databases">
        <authorList>
            <person name="Panda P."/>
            <person name="Visnovsky S."/>
            <person name="Pitman A."/>
        </authorList>
    </citation>
    <scope>NUCLEOTIDE SEQUENCE [LARGE SCALE GENOMIC DNA]</scope>
    <source>
        <strain evidence="3">ICMP 9972</strain>
    </source>
</reference>
<dbReference type="GO" id="GO:0016758">
    <property type="term" value="F:hexosyltransferase activity"/>
    <property type="evidence" value="ECO:0007669"/>
    <property type="project" value="UniProtKB-ARBA"/>
</dbReference>
<proteinExistence type="predicted"/>
<accession>A0A1V2QZT5</accession>
<evidence type="ECO:0000259" key="1">
    <source>
        <dbReference type="Pfam" id="PF06722"/>
    </source>
</evidence>
<dbReference type="OrthoDB" id="6620093at2"/>
<dbReference type="CDD" id="cd03784">
    <property type="entry name" value="GT1_Gtf-like"/>
    <property type="match status" value="1"/>
</dbReference>
<dbReference type="SUPFAM" id="SSF53756">
    <property type="entry name" value="UDP-Glycosyltransferase/glycogen phosphorylase"/>
    <property type="match status" value="1"/>
</dbReference>
<dbReference type="GO" id="GO:0008194">
    <property type="term" value="F:UDP-glycosyltransferase activity"/>
    <property type="evidence" value="ECO:0007669"/>
    <property type="project" value="InterPro"/>
</dbReference>
<dbReference type="PANTHER" id="PTHR21015">
    <property type="entry name" value="UDP-N-ACETYLGLUCOSAMINE--N-ACETYLMURAMYL-(PENTAPEPTIDE) PYROPHOSPHORYL-UNDECAPRENOL N-ACETYLGLUCOSAMINE TRANSFERASE 1"/>
    <property type="match status" value="1"/>
</dbReference>
<sequence>MAHILMAAMATPGHVYPLLTIARYLVEQGNDVTLFSGALFREQAEAAGVGFIPFSDDIDFDYRHLEQHFPQRAMLPPGNAQMALALKDFFAAPIPLLDRQLRDALAKTHADLLIVENCFYGVLPLLFSKARPPVIAIGVTPLSYSTRDSVFYGPRIPPKLLPPDLSHEQLVDEETRGLMSEVQHAFNHAMVESGAKPLEQPFMDTLIGRCDRFLQLSTTELEYQRDDLPQSVRFIGPLSHHAAAECVPQWWAKDDKRPLIIVSQGTLANVDLQQLIGPTLRALADLPVRVLATTGGRSVDSLQASLPENARVVSFLSYDDWLPRASIVISNGGYGSINAALKDGVPLIVAGVGEDKQEGAARVVFAKCGINLQTSTPSERQIKRSVIEILEDPGYLQRAKWIQADYASHDAFALIKAEVNALCFPSECPLKEEGITSGKDASLLRV</sequence>
<organism evidence="2 3">
    <name type="scientific">Pectobacterium actinidiae</name>
    <dbReference type="NCBI Taxonomy" id="1507808"/>
    <lineage>
        <taxon>Bacteria</taxon>
        <taxon>Pseudomonadati</taxon>
        <taxon>Pseudomonadota</taxon>
        <taxon>Gammaproteobacteria</taxon>
        <taxon>Enterobacterales</taxon>
        <taxon>Pectobacteriaceae</taxon>
        <taxon>Pectobacterium</taxon>
    </lineage>
</organism>
<dbReference type="Proteomes" id="UP000189286">
    <property type="component" value="Unassembled WGS sequence"/>
</dbReference>
<protein>
    <submittedName>
        <fullName evidence="2">N-glycosyltransferase</fullName>
    </submittedName>
</protein>
<evidence type="ECO:0000313" key="2">
    <source>
        <dbReference type="EMBL" id="ONK01849.1"/>
    </source>
</evidence>
<dbReference type="AlphaFoldDB" id="A0A1V2QZT5"/>
<dbReference type="PANTHER" id="PTHR21015:SF22">
    <property type="entry name" value="GLYCOSYLTRANSFERASE"/>
    <property type="match status" value="1"/>
</dbReference>
<evidence type="ECO:0000313" key="3">
    <source>
        <dbReference type="Proteomes" id="UP000189286"/>
    </source>
</evidence>
<feature type="domain" description="Erythromycin biosynthesis protein CIII-like C-terminal" evidence="1">
    <location>
        <begin position="280"/>
        <end position="410"/>
    </location>
</feature>
<dbReference type="EMBL" id="MPUJ01000020">
    <property type="protein sequence ID" value="ONK01849.1"/>
    <property type="molecule type" value="Genomic_DNA"/>
</dbReference>
<dbReference type="RefSeq" id="WP_052201349.1">
    <property type="nucleotide sequence ID" value="NZ_JBIXLK010000017.1"/>
</dbReference>
<comment type="caution">
    <text evidence="2">The sequence shown here is derived from an EMBL/GenBank/DDBJ whole genome shotgun (WGS) entry which is preliminary data.</text>
</comment>
<dbReference type="Gene3D" id="3.40.50.2000">
    <property type="entry name" value="Glycogen Phosphorylase B"/>
    <property type="match status" value="2"/>
</dbReference>
<gene>
    <name evidence="2" type="ORF">BSK71_19560</name>
</gene>
<name>A0A1V2QZT5_9GAMM</name>
<dbReference type="InterPro" id="IPR010610">
    <property type="entry name" value="EryCIII-like_C"/>
</dbReference>